<evidence type="ECO:0000313" key="2">
    <source>
        <dbReference type="EMBL" id="MVZ98266.1"/>
    </source>
</evidence>
<dbReference type="InterPro" id="IPR007569">
    <property type="entry name" value="DUF559"/>
</dbReference>
<organism evidence="2 3">
    <name type="scientific">Sphingorhabdus profundilacus</name>
    <dbReference type="NCBI Taxonomy" id="2509718"/>
    <lineage>
        <taxon>Bacteria</taxon>
        <taxon>Pseudomonadati</taxon>
        <taxon>Pseudomonadota</taxon>
        <taxon>Alphaproteobacteria</taxon>
        <taxon>Sphingomonadales</taxon>
        <taxon>Sphingomonadaceae</taxon>
        <taxon>Sphingorhabdus</taxon>
    </lineage>
</organism>
<keyword evidence="3" id="KW-1185">Reference proteome</keyword>
<dbReference type="Proteomes" id="UP000471147">
    <property type="component" value="Unassembled WGS sequence"/>
</dbReference>
<proteinExistence type="predicted"/>
<dbReference type="GO" id="GO:0004519">
    <property type="term" value="F:endonuclease activity"/>
    <property type="evidence" value="ECO:0007669"/>
    <property type="project" value="UniProtKB-KW"/>
</dbReference>
<dbReference type="RefSeq" id="WP_160354198.1">
    <property type="nucleotide sequence ID" value="NZ_SDWJ01000002.1"/>
</dbReference>
<dbReference type="InterPro" id="IPR047216">
    <property type="entry name" value="Endonuclease_DUF559_bact"/>
</dbReference>
<gene>
    <name evidence="2" type="ORF">EUU23_11230</name>
</gene>
<keyword evidence="2" id="KW-0540">Nuclease</keyword>
<dbReference type="Pfam" id="PF04480">
    <property type="entry name" value="DUF559"/>
    <property type="match status" value="1"/>
</dbReference>
<dbReference type="OrthoDB" id="9798754at2"/>
<sequence>MRNQTLIERAKQMRRESTPPERALWARLKSDQLDGAKFRRQVVIGPYIADFACRSPNMIVVELDGDTHGAQLEYDAKRTRYLEGMGYRVLRFSNRDVLRDRENVLATICANLAVTPLSAATSE</sequence>
<name>A0A6I4M246_9SPHN</name>
<evidence type="ECO:0000313" key="3">
    <source>
        <dbReference type="Proteomes" id="UP000471147"/>
    </source>
</evidence>
<protein>
    <submittedName>
        <fullName evidence="2">Endonuclease domain-containing protein</fullName>
    </submittedName>
</protein>
<dbReference type="EMBL" id="SDWJ01000002">
    <property type="protein sequence ID" value="MVZ98266.1"/>
    <property type="molecule type" value="Genomic_DNA"/>
</dbReference>
<feature type="domain" description="DUF559" evidence="1">
    <location>
        <begin position="7"/>
        <end position="112"/>
    </location>
</feature>
<dbReference type="PANTHER" id="PTHR38590">
    <property type="entry name" value="BLL0828 PROTEIN"/>
    <property type="match status" value="1"/>
</dbReference>
<keyword evidence="2" id="KW-0255">Endonuclease</keyword>
<dbReference type="PANTHER" id="PTHR38590:SF1">
    <property type="entry name" value="BLL0828 PROTEIN"/>
    <property type="match status" value="1"/>
</dbReference>
<evidence type="ECO:0000259" key="1">
    <source>
        <dbReference type="Pfam" id="PF04480"/>
    </source>
</evidence>
<reference evidence="2 3" key="1">
    <citation type="submission" date="2019-01" db="EMBL/GenBank/DDBJ databases">
        <title>Sphingorhabdus lacus sp.nov., isolated from an oligotrophic freshwater lake.</title>
        <authorList>
            <person name="Park M."/>
        </authorList>
    </citation>
    <scope>NUCLEOTIDE SEQUENCE [LARGE SCALE GENOMIC DNA]</scope>
    <source>
        <strain evidence="2 3">IMCC26285</strain>
    </source>
</reference>
<dbReference type="SUPFAM" id="SSF52980">
    <property type="entry name" value="Restriction endonuclease-like"/>
    <property type="match status" value="1"/>
</dbReference>
<dbReference type="InterPro" id="IPR011335">
    <property type="entry name" value="Restrct_endonuc-II-like"/>
</dbReference>
<keyword evidence="2" id="KW-0378">Hydrolase</keyword>
<dbReference type="CDD" id="cd01038">
    <property type="entry name" value="Endonuclease_DUF559"/>
    <property type="match status" value="1"/>
</dbReference>
<dbReference type="Gene3D" id="3.40.960.10">
    <property type="entry name" value="VSR Endonuclease"/>
    <property type="match status" value="1"/>
</dbReference>
<comment type="caution">
    <text evidence="2">The sequence shown here is derived from an EMBL/GenBank/DDBJ whole genome shotgun (WGS) entry which is preliminary data.</text>
</comment>
<accession>A0A6I4M246</accession>
<dbReference type="AlphaFoldDB" id="A0A6I4M246"/>